<evidence type="ECO:0000256" key="4">
    <source>
        <dbReference type="PIRSR" id="PIRSR006806-1"/>
    </source>
</evidence>
<dbReference type="PANTHER" id="PTHR23407:SF1">
    <property type="entry name" value="5-FORMYLTETRAHYDROFOLATE CYCLO-LIGASE"/>
    <property type="match status" value="1"/>
</dbReference>
<dbReference type="Gene3D" id="3.40.50.10420">
    <property type="entry name" value="NagB/RpiA/CoA transferase-like"/>
    <property type="match status" value="1"/>
</dbReference>
<feature type="binding site" evidence="4">
    <location>
        <position position="59"/>
    </location>
    <ligand>
        <name>substrate</name>
    </ligand>
</feature>
<keyword evidence="3 4" id="KW-0067">ATP-binding</keyword>
<reference evidence="6 7" key="1">
    <citation type="submission" date="2020-02" db="EMBL/GenBank/DDBJ databases">
        <title>Comparative genomics of sulfur disproportionating microorganisms.</title>
        <authorList>
            <person name="Ward L.M."/>
            <person name="Bertran E."/>
            <person name="Johnston D.T."/>
        </authorList>
    </citation>
    <scope>NUCLEOTIDE SEQUENCE [LARGE SCALE GENOMIC DNA]</scope>
    <source>
        <strain evidence="6 7">DSM 100025</strain>
    </source>
</reference>
<feature type="binding site" evidence="4">
    <location>
        <begin position="138"/>
        <end position="146"/>
    </location>
    <ligand>
        <name>ATP</name>
        <dbReference type="ChEBI" id="CHEBI:30616"/>
    </ligand>
</feature>
<dbReference type="EC" id="6.3.3.2" evidence="5"/>
<evidence type="ECO:0000313" key="7">
    <source>
        <dbReference type="Proteomes" id="UP000469346"/>
    </source>
</evidence>
<dbReference type="PIRSF" id="PIRSF006806">
    <property type="entry name" value="FTHF_cligase"/>
    <property type="match status" value="1"/>
</dbReference>
<accession>A0A6N9TRX4</accession>
<dbReference type="InterPro" id="IPR024185">
    <property type="entry name" value="FTHF_cligase-like_sf"/>
</dbReference>
<comment type="similarity">
    <text evidence="1 5">Belongs to the 5-formyltetrahydrofolate cyclo-ligase family.</text>
</comment>
<proteinExistence type="inferred from homology"/>
<evidence type="ECO:0000256" key="1">
    <source>
        <dbReference type="ARBA" id="ARBA00010638"/>
    </source>
</evidence>
<evidence type="ECO:0000256" key="2">
    <source>
        <dbReference type="ARBA" id="ARBA00022741"/>
    </source>
</evidence>
<dbReference type="NCBIfam" id="TIGR02727">
    <property type="entry name" value="MTHFS_bact"/>
    <property type="match status" value="1"/>
</dbReference>
<dbReference type="InterPro" id="IPR002698">
    <property type="entry name" value="FTHF_cligase"/>
</dbReference>
<comment type="cofactor">
    <cofactor evidence="5">
        <name>Mg(2+)</name>
        <dbReference type="ChEBI" id="CHEBI:18420"/>
    </cofactor>
</comment>
<dbReference type="RefSeq" id="WP_163298642.1">
    <property type="nucleotide sequence ID" value="NZ_JAAGRR010000061.1"/>
</dbReference>
<dbReference type="AlphaFoldDB" id="A0A6N9TRX4"/>
<evidence type="ECO:0000256" key="5">
    <source>
        <dbReference type="RuleBase" id="RU361279"/>
    </source>
</evidence>
<dbReference type="SUPFAM" id="SSF100950">
    <property type="entry name" value="NagB/RpiA/CoA transferase-like"/>
    <property type="match status" value="1"/>
</dbReference>
<organism evidence="6 7">
    <name type="scientific">Dissulfurirhabdus thermomarina</name>
    <dbReference type="NCBI Taxonomy" id="1765737"/>
    <lineage>
        <taxon>Bacteria</taxon>
        <taxon>Deltaproteobacteria</taxon>
        <taxon>Dissulfurirhabdaceae</taxon>
        <taxon>Dissulfurirhabdus</taxon>
    </lineage>
</organism>
<feature type="binding site" evidence="4">
    <location>
        <position position="54"/>
    </location>
    <ligand>
        <name>substrate</name>
    </ligand>
</feature>
<comment type="catalytic activity">
    <reaction evidence="5">
        <text>(6S)-5-formyl-5,6,7,8-tetrahydrofolate + ATP = (6R)-5,10-methenyltetrahydrofolate + ADP + phosphate</text>
        <dbReference type="Rhea" id="RHEA:10488"/>
        <dbReference type="ChEBI" id="CHEBI:30616"/>
        <dbReference type="ChEBI" id="CHEBI:43474"/>
        <dbReference type="ChEBI" id="CHEBI:57455"/>
        <dbReference type="ChEBI" id="CHEBI:57457"/>
        <dbReference type="ChEBI" id="CHEBI:456216"/>
        <dbReference type="EC" id="6.3.3.2"/>
    </reaction>
</comment>
<evidence type="ECO:0000313" key="6">
    <source>
        <dbReference type="EMBL" id="NDY42504.1"/>
    </source>
</evidence>
<keyword evidence="6" id="KW-0436">Ligase</keyword>
<evidence type="ECO:0000256" key="3">
    <source>
        <dbReference type="ARBA" id="ARBA00022840"/>
    </source>
</evidence>
<dbReference type="EMBL" id="JAAGRR010000061">
    <property type="protein sequence ID" value="NDY42504.1"/>
    <property type="molecule type" value="Genomic_DNA"/>
</dbReference>
<name>A0A6N9TRX4_DISTH</name>
<protein>
    <recommendedName>
        <fullName evidence="5">5-formyltetrahydrofolate cyclo-ligase</fullName>
        <ecNumber evidence="5">6.3.3.2</ecNumber>
    </recommendedName>
</protein>
<dbReference type="Proteomes" id="UP000469346">
    <property type="component" value="Unassembled WGS sequence"/>
</dbReference>
<dbReference type="GO" id="GO:0046872">
    <property type="term" value="F:metal ion binding"/>
    <property type="evidence" value="ECO:0007669"/>
    <property type="project" value="UniProtKB-KW"/>
</dbReference>
<comment type="caution">
    <text evidence="6">The sequence shown here is derived from an EMBL/GenBank/DDBJ whole genome shotgun (WGS) entry which is preliminary data.</text>
</comment>
<dbReference type="InterPro" id="IPR037171">
    <property type="entry name" value="NagB/RpiA_transferase-like"/>
</dbReference>
<keyword evidence="2 4" id="KW-0547">Nucleotide-binding</keyword>
<dbReference type="Pfam" id="PF01812">
    <property type="entry name" value="5-FTHF_cyc-lig"/>
    <property type="match status" value="1"/>
</dbReference>
<dbReference type="PANTHER" id="PTHR23407">
    <property type="entry name" value="ATPASE INHIBITOR/5-FORMYLTETRAHYDROFOLATE CYCLO-LIGASE"/>
    <property type="match status" value="1"/>
</dbReference>
<dbReference type="GO" id="GO:0009396">
    <property type="term" value="P:folic acid-containing compound biosynthetic process"/>
    <property type="evidence" value="ECO:0007669"/>
    <property type="project" value="TreeGrafter"/>
</dbReference>
<keyword evidence="7" id="KW-1185">Reference proteome</keyword>
<keyword evidence="5" id="KW-0479">Metal-binding</keyword>
<sequence length="195" mass="22045">MKPAADDTETLRRQMLARRDDIAPELRDDWSARITERLEELPAYRSAALPMAFVSFRSEVDTRRHIRTRLARGLPLAVPKTDPLHRRLVPYRVTGMDDLVPGLYGIPEPDPERAAPVAPSDIDLVLVPGSVFDLRGGRYGYGGGYYDRFLAHEAPGALRVGLGFDFQVLDQIPLGPYDQRLDVLVTERRTLFFSR</sequence>
<dbReference type="GO" id="GO:0035999">
    <property type="term" value="P:tetrahydrofolate interconversion"/>
    <property type="evidence" value="ECO:0007669"/>
    <property type="project" value="TreeGrafter"/>
</dbReference>
<gene>
    <name evidence="6" type="ORF">G3N55_06565</name>
</gene>
<dbReference type="GO" id="GO:0030272">
    <property type="term" value="F:5-formyltetrahydrofolate cyclo-ligase activity"/>
    <property type="evidence" value="ECO:0007669"/>
    <property type="project" value="UniProtKB-EC"/>
</dbReference>
<dbReference type="GO" id="GO:0005524">
    <property type="term" value="F:ATP binding"/>
    <property type="evidence" value="ECO:0007669"/>
    <property type="project" value="UniProtKB-KW"/>
</dbReference>
<keyword evidence="5" id="KW-0460">Magnesium</keyword>